<dbReference type="EMBL" id="CPXJ01000120">
    <property type="protein sequence ID" value="CNE77306.1"/>
    <property type="molecule type" value="Genomic_DNA"/>
</dbReference>
<sequence>MQDYPPVWWGKKVLASVEPDHGGSERYHQRKDQQDE</sequence>
<protein>
    <submittedName>
        <fullName evidence="1">Uncharacterized protein</fullName>
    </submittedName>
</protein>
<accession>A0ABP1YGI9</accession>
<dbReference type="Proteomes" id="UP000041601">
    <property type="component" value="Unassembled WGS sequence"/>
</dbReference>
<reference evidence="1 2" key="1">
    <citation type="submission" date="2015-03" db="EMBL/GenBank/DDBJ databases">
        <authorList>
            <consortium name="Pathogen Informatics"/>
            <person name="Murphy D."/>
        </authorList>
    </citation>
    <scope>NUCLEOTIDE SEQUENCE [LARGE SCALE GENOMIC DNA]</scope>
    <source>
        <strain evidence="1 2">IP05342</strain>
    </source>
</reference>
<gene>
    <name evidence="1" type="ORF">ERS137959_04612</name>
</gene>
<comment type="caution">
    <text evidence="1">The sequence shown here is derived from an EMBL/GenBank/DDBJ whole genome shotgun (WGS) entry which is preliminary data.</text>
</comment>
<evidence type="ECO:0000313" key="2">
    <source>
        <dbReference type="Proteomes" id="UP000041601"/>
    </source>
</evidence>
<organism evidence="1 2">
    <name type="scientific">Yersinia enterocolitica</name>
    <dbReference type="NCBI Taxonomy" id="630"/>
    <lineage>
        <taxon>Bacteria</taxon>
        <taxon>Pseudomonadati</taxon>
        <taxon>Pseudomonadota</taxon>
        <taxon>Gammaproteobacteria</taxon>
        <taxon>Enterobacterales</taxon>
        <taxon>Yersiniaceae</taxon>
        <taxon>Yersinia</taxon>
    </lineage>
</organism>
<proteinExistence type="predicted"/>
<name>A0ABP1YGI9_YEREN</name>
<evidence type="ECO:0000313" key="1">
    <source>
        <dbReference type="EMBL" id="CNE77306.1"/>
    </source>
</evidence>
<keyword evidence="2" id="KW-1185">Reference proteome</keyword>